<dbReference type="PROSITE" id="PS00086">
    <property type="entry name" value="CYTOCHROME_P450"/>
    <property type="match status" value="1"/>
</dbReference>
<dbReference type="Proteomes" id="UP001194468">
    <property type="component" value="Unassembled WGS sequence"/>
</dbReference>
<evidence type="ECO:0000256" key="3">
    <source>
        <dbReference type="ARBA" id="ARBA00022617"/>
    </source>
</evidence>
<dbReference type="GO" id="GO:0016705">
    <property type="term" value="F:oxidoreductase activity, acting on paired donors, with incorporation or reduction of molecular oxygen"/>
    <property type="evidence" value="ECO:0007669"/>
    <property type="project" value="InterPro"/>
</dbReference>
<protein>
    <submittedName>
        <fullName evidence="11">Cytochrome P450</fullName>
    </submittedName>
</protein>
<name>A0AAD4GEI8_BOLED</name>
<keyword evidence="10" id="KW-1133">Transmembrane helix</keyword>
<keyword evidence="5 9" id="KW-0560">Oxidoreductase</keyword>
<keyword evidence="7 9" id="KW-0503">Monooxygenase</keyword>
<comment type="caution">
    <text evidence="11">The sequence shown here is derived from an EMBL/GenBank/DDBJ whole genome shotgun (WGS) entry which is preliminary data.</text>
</comment>
<evidence type="ECO:0000313" key="12">
    <source>
        <dbReference type="Proteomes" id="UP001194468"/>
    </source>
</evidence>
<comment type="cofactor">
    <cofactor evidence="1 8">
        <name>heme</name>
        <dbReference type="ChEBI" id="CHEBI:30413"/>
    </cofactor>
</comment>
<dbReference type="AlphaFoldDB" id="A0AAD4GEI8"/>
<reference evidence="11" key="1">
    <citation type="submission" date="2019-10" db="EMBL/GenBank/DDBJ databases">
        <authorList>
            <consortium name="DOE Joint Genome Institute"/>
            <person name="Kuo A."/>
            <person name="Miyauchi S."/>
            <person name="Kiss E."/>
            <person name="Drula E."/>
            <person name="Kohler A."/>
            <person name="Sanchez-Garcia M."/>
            <person name="Andreopoulos B."/>
            <person name="Barry K.W."/>
            <person name="Bonito G."/>
            <person name="Buee M."/>
            <person name="Carver A."/>
            <person name="Chen C."/>
            <person name="Cichocki N."/>
            <person name="Clum A."/>
            <person name="Culley D."/>
            <person name="Crous P.W."/>
            <person name="Fauchery L."/>
            <person name="Girlanda M."/>
            <person name="Hayes R."/>
            <person name="Keri Z."/>
            <person name="LaButti K."/>
            <person name="Lipzen A."/>
            <person name="Lombard V."/>
            <person name="Magnuson J."/>
            <person name="Maillard F."/>
            <person name="Morin E."/>
            <person name="Murat C."/>
            <person name="Nolan M."/>
            <person name="Ohm R."/>
            <person name="Pangilinan J."/>
            <person name="Pereira M."/>
            <person name="Perotto S."/>
            <person name="Peter M."/>
            <person name="Riley R."/>
            <person name="Sitrit Y."/>
            <person name="Stielow B."/>
            <person name="Szollosi G."/>
            <person name="Zifcakova L."/>
            <person name="Stursova M."/>
            <person name="Spatafora J.W."/>
            <person name="Tedersoo L."/>
            <person name="Vaario L.-M."/>
            <person name="Yamada A."/>
            <person name="Yan M."/>
            <person name="Wang P."/>
            <person name="Xu J."/>
            <person name="Bruns T."/>
            <person name="Baldrian P."/>
            <person name="Vilgalys R."/>
            <person name="Henrissat B."/>
            <person name="Grigoriev I.V."/>
            <person name="Hibbett D."/>
            <person name="Nagy L.G."/>
            <person name="Martin F.M."/>
        </authorList>
    </citation>
    <scope>NUCLEOTIDE SEQUENCE</scope>
    <source>
        <strain evidence="11">BED1</strain>
    </source>
</reference>
<dbReference type="GO" id="GO:0004497">
    <property type="term" value="F:monooxygenase activity"/>
    <property type="evidence" value="ECO:0007669"/>
    <property type="project" value="UniProtKB-KW"/>
</dbReference>
<evidence type="ECO:0000313" key="11">
    <source>
        <dbReference type="EMBL" id="KAF8440391.1"/>
    </source>
</evidence>
<dbReference type="PANTHER" id="PTHR24287:SF1">
    <property type="entry name" value="P450, PUTATIVE (EUROFUNG)-RELATED"/>
    <property type="match status" value="1"/>
</dbReference>
<keyword evidence="10" id="KW-0812">Transmembrane</keyword>
<keyword evidence="12" id="KW-1185">Reference proteome</keyword>
<keyword evidence="6 8" id="KW-0408">Iron</keyword>
<evidence type="ECO:0000256" key="6">
    <source>
        <dbReference type="ARBA" id="ARBA00023004"/>
    </source>
</evidence>
<dbReference type="PRINTS" id="PR00385">
    <property type="entry name" value="P450"/>
</dbReference>
<keyword evidence="10" id="KW-0472">Membrane</keyword>
<dbReference type="InterPro" id="IPR001128">
    <property type="entry name" value="Cyt_P450"/>
</dbReference>
<dbReference type="GO" id="GO:0005506">
    <property type="term" value="F:iron ion binding"/>
    <property type="evidence" value="ECO:0007669"/>
    <property type="project" value="InterPro"/>
</dbReference>
<evidence type="ECO:0000256" key="7">
    <source>
        <dbReference type="ARBA" id="ARBA00023033"/>
    </source>
</evidence>
<dbReference type="InterPro" id="IPR017972">
    <property type="entry name" value="Cyt_P450_CS"/>
</dbReference>
<organism evidence="11 12">
    <name type="scientific">Boletus edulis BED1</name>
    <dbReference type="NCBI Taxonomy" id="1328754"/>
    <lineage>
        <taxon>Eukaryota</taxon>
        <taxon>Fungi</taxon>
        <taxon>Dikarya</taxon>
        <taxon>Basidiomycota</taxon>
        <taxon>Agaricomycotina</taxon>
        <taxon>Agaricomycetes</taxon>
        <taxon>Agaricomycetidae</taxon>
        <taxon>Boletales</taxon>
        <taxon>Boletineae</taxon>
        <taxon>Boletaceae</taxon>
        <taxon>Boletoideae</taxon>
        <taxon>Boletus</taxon>
    </lineage>
</organism>
<dbReference type="Gene3D" id="1.10.630.10">
    <property type="entry name" value="Cytochrome P450"/>
    <property type="match status" value="1"/>
</dbReference>
<feature type="transmembrane region" description="Helical" evidence="10">
    <location>
        <begin position="54"/>
        <end position="74"/>
    </location>
</feature>
<evidence type="ECO:0000256" key="10">
    <source>
        <dbReference type="SAM" id="Phobius"/>
    </source>
</evidence>
<dbReference type="EMBL" id="WHUW01000012">
    <property type="protein sequence ID" value="KAF8440391.1"/>
    <property type="molecule type" value="Genomic_DNA"/>
</dbReference>
<dbReference type="InterPro" id="IPR002401">
    <property type="entry name" value="Cyt_P450_E_grp-I"/>
</dbReference>
<keyword evidence="4 8" id="KW-0479">Metal-binding</keyword>
<comment type="similarity">
    <text evidence="2 9">Belongs to the cytochrome P450 family.</text>
</comment>
<dbReference type="InterPro" id="IPR036396">
    <property type="entry name" value="Cyt_P450_sf"/>
</dbReference>
<evidence type="ECO:0000256" key="8">
    <source>
        <dbReference type="PIRSR" id="PIRSR602401-1"/>
    </source>
</evidence>
<accession>A0AAD4GEI8</accession>
<evidence type="ECO:0000256" key="9">
    <source>
        <dbReference type="RuleBase" id="RU000461"/>
    </source>
</evidence>
<reference evidence="11" key="2">
    <citation type="journal article" date="2020" name="Nat. Commun.">
        <title>Large-scale genome sequencing of mycorrhizal fungi provides insights into the early evolution of symbiotic traits.</title>
        <authorList>
            <person name="Miyauchi S."/>
            <person name="Kiss E."/>
            <person name="Kuo A."/>
            <person name="Drula E."/>
            <person name="Kohler A."/>
            <person name="Sanchez-Garcia M."/>
            <person name="Morin E."/>
            <person name="Andreopoulos B."/>
            <person name="Barry K.W."/>
            <person name="Bonito G."/>
            <person name="Buee M."/>
            <person name="Carver A."/>
            <person name="Chen C."/>
            <person name="Cichocki N."/>
            <person name="Clum A."/>
            <person name="Culley D."/>
            <person name="Crous P.W."/>
            <person name="Fauchery L."/>
            <person name="Girlanda M."/>
            <person name="Hayes R.D."/>
            <person name="Keri Z."/>
            <person name="LaButti K."/>
            <person name="Lipzen A."/>
            <person name="Lombard V."/>
            <person name="Magnuson J."/>
            <person name="Maillard F."/>
            <person name="Murat C."/>
            <person name="Nolan M."/>
            <person name="Ohm R.A."/>
            <person name="Pangilinan J."/>
            <person name="Pereira M.F."/>
            <person name="Perotto S."/>
            <person name="Peter M."/>
            <person name="Pfister S."/>
            <person name="Riley R."/>
            <person name="Sitrit Y."/>
            <person name="Stielow J.B."/>
            <person name="Szollosi G."/>
            <person name="Zifcakova L."/>
            <person name="Stursova M."/>
            <person name="Spatafora J.W."/>
            <person name="Tedersoo L."/>
            <person name="Vaario L.M."/>
            <person name="Yamada A."/>
            <person name="Yan M."/>
            <person name="Wang P."/>
            <person name="Xu J."/>
            <person name="Bruns T."/>
            <person name="Baldrian P."/>
            <person name="Vilgalys R."/>
            <person name="Dunand C."/>
            <person name="Henrissat B."/>
            <person name="Grigoriev I.V."/>
            <person name="Hibbett D."/>
            <person name="Nagy L.G."/>
            <person name="Martin F.M."/>
        </authorList>
    </citation>
    <scope>NUCLEOTIDE SEQUENCE</scope>
    <source>
        <strain evidence="11">BED1</strain>
    </source>
</reference>
<feature type="transmembrane region" description="Helical" evidence="10">
    <location>
        <begin position="28"/>
        <end position="47"/>
    </location>
</feature>
<dbReference type="PANTHER" id="PTHR24287">
    <property type="entry name" value="P450, PUTATIVE (EUROFUNG)-RELATED"/>
    <property type="match status" value="1"/>
</dbReference>
<evidence type="ECO:0000256" key="2">
    <source>
        <dbReference type="ARBA" id="ARBA00010617"/>
    </source>
</evidence>
<dbReference type="PRINTS" id="PR00463">
    <property type="entry name" value="EP450I"/>
</dbReference>
<keyword evidence="3 8" id="KW-0349">Heme</keyword>
<dbReference type="CDD" id="cd11063">
    <property type="entry name" value="CYP52"/>
    <property type="match status" value="1"/>
</dbReference>
<dbReference type="Pfam" id="PF00067">
    <property type="entry name" value="p450"/>
    <property type="match status" value="1"/>
</dbReference>
<dbReference type="InterPro" id="IPR047146">
    <property type="entry name" value="Cyt_P450_E_CYP52_fungi"/>
</dbReference>
<evidence type="ECO:0000256" key="4">
    <source>
        <dbReference type="ARBA" id="ARBA00022723"/>
    </source>
</evidence>
<proteinExistence type="inferred from homology"/>
<dbReference type="GO" id="GO:0020037">
    <property type="term" value="F:heme binding"/>
    <property type="evidence" value="ECO:0007669"/>
    <property type="project" value="InterPro"/>
</dbReference>
<evidence type="ECO:0000256" key="5">
    <source>
        <dbReference type="ARBA" id="ARBA00023002"/>
    </source>
</evidence>
<dbReference type="SUPFAM" id="SSF48264">
    <property type="entry name" value="Cytochrome P450"/>
    <property type="match status" value="1"/>
</dbReference>
<sequence>MSRKHSNCFVYSVHTGCNGSATMVAPGLAFLARFAGHLLAHCLVATASWRLSSLCGISVSLWWFAFGLMVWFPMRITLKVLARNREAAALGAQPIPILSGEMFGSVDLMFRLVEAMRTGYPGDVMTDAIATIGNCYNFRVMFDDLLFTIEPQHIKAILATDFESFVKGDRFKAQMLSVLGTGVFNSDADMWKFHRAMTRPFFTHDRISHFNIFDRHAEDAITQIKSRLRAGYPVDLQDAVSRFTLDSATEFLFGKCVHSLSAGLVYPDNAIPTENLVGTSNTADDFSRAFAKAQNVASERVRRSWLWPLFELWGDVTVEPMKVVNAYIEPILKDAIEKVKTTPRRGKTAHDSSDEGTLLDHLVRLTTDPVVLRDEILNIMIAGRDTTAGTLTFVVYFLSTHPHVLARLRDEIMTKIGPTDRPTYEAIRDMKYLRAVINETLRLFPAVPFNIRESIRATTLPSSNPSEKPYYVPANTQVSYSVFLMHRRKDLWGPDAEAFDPDRFLDDRLHKYLIPQPFIFLPFNAGPRICLGQQFAYNEMSFMLIRLLQQFDTFSLAPDAQAHTLPPAAWAEAAGRKATEKIFPKVHLTMYAHGGLWVRMTEANNEMV</sequence>
<evidence type="ECO:0000256" key="1">
    <source>
        <dbReference type="ARBA" id="ARBA00001971"/>
    </source>
</evidence>
<gene>
    <name evidence="11" type="ORF">L210DRAFT_3448370</name>
</gene>
<feature type="binding site" description="axial binding residue" evidence="8">
    <location>
        <position position="530"/>
    </location>
    <ligand>
        <name>heme</name>
        <dbReference type="ChEBI" id="CHEBI:30413"/>
    </ligand>
    <ligandPart>
        <name>Fe</name>
        <dbReference type="ChEBI" id="CHEBI:18248"/>
    </ligandPart>
</feature>